<dbReference type="RefSeq" id="WP_386360233.1">
    <property type="nucleotide sequence ID" value="NZ_JBHRXZ010000001.1"/>
</dbReference>
<dbReference type="Proteomes" id="UP001595630">
    <property type="component" value="Unassembled WGS sequence"/>
</dbReference>
<evidence type="ECO:0000256" key="1">
    <source>
        <dbReference type="ARBA" id="ARBA00010393"/>
    </source>
</evidence>
<evidence type="ECO:0000256" key="4">
    <source>
        <dbReference type="ARBA" id="ARBA00046345"/>
    </source>
</evidence>
<dbReference type="Pfam" id="PF02562">
    <property type="entry name" value="PhoH"/>
    <property type="match status" value="1"/>
</dbReference>
<evidence type="ECO:0000313" key="6">
    <source>
        <dbReference type="EMBL" id="MFC3606306.1"/>
    </source>
</evidence>
<gene>
    <name evidence="6" type="ORF">ACFOMF_00695</name>
</gene>
<dbReference type="PANTHER" id="PTHR30473:SF2">
    <property type="entry name" value="PIN DOMAIN-CONTAINING PROTEIN"/>
    <property type="match status" value="1"/>
</dbReference>
<evidence type="ECO:0000256" key="2">
    <source>
        <dbReference type="ARBA" id="ARBA00022741"/>
    </source>
</evidence>
<dbReference type="Gene3D" id="3.40.50.1010">
    <property type="entry name" value="5'-nuclease"/>
    <property type="match status" value="1"/>
</dbReference>
<dbReference type="InterPro" id="IPR029060">
    <property type="entry name" value="PIN-like_dom_sf"/>
</dbReference>
<dbReference type="InterPro" id="IPR002716">
    <property type="entry name" value="PIN_dom"/>
</dbReference>
<comment type="similarity">
    <text evidence="4">In the N-terminal section; belongs to the PINc/VapC protein family.</text>
</comment>
<dbReference type="CDD" id="cd09883">
    <property type="entry name" value="PIN_VapC_PhoHL-ATPase"/>
    <property type="match status" value="1"/>
</dbReference>
<protein>
    <submittedName>
        <fullName evidence="6">PhoH family protein</fullName>
    </submittedName>
</protein>
<keyword evidence="7" id="KW-1185">Reference proteome</keyword>
<comment type="similarity">
    <text evidence="1">Belongs to the PhoH family.</text>
</comment>
<accession>A0ABV7T3Z8</accession>
<dbReference type="InterPro" id="IPR003714">
    <property type="entry name" value="PhoH"/>
</dbReference>
<organism evidence="6 7">
    <name type="scientific">Stutzerimonas tarimensis</name>
    <dbReference type="NCBI Taxonomy" id="1507735"/>
    <lineage>
        <taxon>Bacteria</taxon>
        <taxon>Pseudomonadati</taxon>
        <taxon>Pseudomonadota</taxon>
        <taxon>Gammaproteobacteria</taxon>
        <taxon>Pseudomonadales</taxon>
        <taxon>Pseudomonadaceae</taxon>
        <taxon>Stutzerimonas</taxon>
    </lineage>
</organism>
<dbReference type="InterPro" id="IPR051451">
    <property type="entry name" value="PhoH2-like"/>
</dbReference>
<sequence>MDDFGSRSTQPTLYVLDTNVLIHDPNALLNFQEHHVAIPMPVLEELDKLKGGKLTVAAECRQAIRLIDRLLGDATPEQVERGVPIQRGKSGACGWLSILMSKRPESLTWLSEDQNDNKIINQMVELKSSRGGNVVLVTKDINMRLKARACGIATEDYQTDQLVDDVGMLSRGYHNVAGSFWDRVSKVDTRQGHGRTWHRVQLTEDLPSVHVNEFILDEQGFVGWVKGIKEGELLVLDMHQEPLLHQEAWGLNPRDIYQALALFALMEPDIHLVNLSGAAGSGKTILALAAAIEQTMVSKRYRRIIATRSVQGLDEDIGFLPGTEAEKMEPWLGAITDNLEALHMDDESTHGSVDYILQKVPLQFKSLNYIRGRSFQQSLILIDECQNLTPHQMKTIITRAGAGSKVVCLGNLAQIDTPYLSATSSGLTYLTERFKDFPHGVHITLQGVPRSVLAEYAEANM</sequence>
<reference evidence="7" key="1">
    <citation type="journal article" date="2019" name="Int. J. Syst. Evol. Microbiol.">
        <title>The Global Catalogue of Microorganisms (GCM) 10K type strain sequencing project: providing services to taxonomists for standard genome sequencing and annotation.</title>
        <authorList>
            <consortium name="The Broad Institute Genomics Platform"/>
            <consortium name="The Broad Institute Genome Sequencing Center for Infectious Disease"/>
            <person name="Wu L."/>
            <person name="Ma J."/>
        </authorList>
    </citation>
    <scope>NUCLEOTIDE SEQUENCE [LARGE SCALE GENOMIC DNA]</scope>
    <source>
        <strain evidence="7">KCTC 42447</strain>
    </source>
</reference>
<dbReference type="SUPFAM" id="SSF52540">
    <property type="entry name" value="P-loop containing nucleoside triphosphate hydrolases"/>
    <property type="match status" value="1"/>
</dbReference>
<dbReference type="PANTHER" id="PTHR30473">
    <property type="entry name" value="PROTEIN PHOH"/>
    <property type="match status" value="1"/>
</dbReference>
<keyword evidence="2" id="KW-0547">Nucleotide-binding</keyword>
<dbReference type="Gene3D" id="3.40.50.300">
    <property type="entry name" value="P-loop containing nucleotide triphosphate hydrolases"/>
    <property type="match status" value="1"/>
</dbReference>
<evidence type="ECO:0000313" key="7">
    <source>
        <dbReference type="Proteomes" id="UP001595630"/>
    </source>
</evidence>
<dbReference type="SMART" id="SM00670">
    <property type="entry name" value="PINc"/>
    <property type="match status" value="1"/>
</dbReference>
<dbReference type="Pfam" id="PF13638">
    <property type="entry name" value="PIN_4"/>
    <property type="match status" value="1"/>
</dbReference>
<dbReference type="EMBL" id="JBHRXZ010000001">
    <property type="protein sequence ID" value="MFC3606306.1"/>
    <property type="molecule type" value="Genomic_DNA"/>
</dbReference>
<dbReference type="InterPro" id="IPR027417">
    <property type="entry name" value="P-loop_NTPase"/>
</dbReference>
<comment type="caution">
    <text evidence="6">The sequence shown here is derived from an EMBL/GenBank/DDBJ whole genome shotgun (WGS) entry which is preliminary data.</text>
</comment>
<keyword evidence="3" id="KW-0067">ATP-binding</keyword>
<feature type="domain" description="PIN" evidence="5">
    <location>
        <begin position="12"/>
        <end position="145"/>
    </location>
</feature>
<dbReference type="SUPFAM" id="SSF88723">
    <property type="entry name" value="PIN domain-like"/>
    <property type="match status" value="1"/>
</dbReference>
<evidence type="ECO:0000256" key="3">
    <source>
        <dbReference type="ARBA" id="ARBA00022840"/>
    </source>
</evidence>
<name>A0ABV7T3Z8_9GAMM</name>
<proteinExistence type="inferred from homology"/>
<evidence type="ECO:0000259" key="5">
    <source>
        <dbReference type="SMART" id="SM00670"/>
    </source>
</evidence>